<sequence length="1192" mass="123914">MLHLIDESSNVHLISRLIFLESKVVFLSSLTRQLQSQNRQLQLKITALTLRTPRAKEHRLTSPSSTPIKSCPPPSPWLSPGKAQAQAQDAAAESHVQAPPFLGSCAGSVSTGKVLAPDGSNDVTLAAAQVSMPAGNGRITPSPVPPPNPPNTPATEAAAAPCLTPVRIQLLDQLLDLGEGEEERADSEGRGEGEALHMYSNPMFASSEDWGTVKRRCAEPSSSSSSSSSSNSGSGDGAQLASPPGLNLHSIKDLHSNKMETKVPLLLTHQPMPAICSLPGLAIPSLESPPPQLVAAGTAAEAIEAQAALVPAPTAPAAAAAKDAEAEPAAAVPAKARAVEGIAAEAQAAEEEAAGSPLKDQPLPQHPSSHSRSDPAAAERDSTLRLPLLEQQPPRPPLSLSQEQRAAAACAPLSEPTWPLPLSSHCEADQAAVDRQLLTHHLQPSDPEAEQVQEAAAAVSQPHAGYQAALPLSPLSKSDQEAEAANVATAAAAAGALSLEPLPEPPTQAHPNAEKTSAASTVAAAPAASLPTPQPPSAGVVTATAAATALISATWSRILSGNAALQSLPQGPPMLGNSLPTSHTFPQQATYSQSEPRIPIANHASHTFPQQTMPATHFPHASHVIPQPAMHSHSEPCQTCVSPVLASDPHSKSGSFGQDLWHSPSSTPGLVQASMQTAQNQESSSGTDTLSALPGATEELRRQQHKDARAEALFEHGSSQAGSAHTQVPTFALSLRRSCTSSSGDRRSNIGEGEVLLSTTEGEANGVQGSIHSRSKTAGSKAHPQPSKNAGTVVQQPAWLEQQPSRASPPSIPIPPYKALQDLGFASALEVALSQEPLYPDHAKLSTLQPPSTSAPWQPQNLTQTQSRHKLPRKLSHPPPQPLVAQSTLPTASNRSQHAPHSTAPTASAPACKQPSCSDSPSTHQPQLPGRAPNSTEAPPSPNLRTAPGPAPSAGTFTPKGLHPQHTPTHRQAPIAPQAAAQHLHTHRPAPSAPKAPPPQKAPYSTRTSLPPRPRAQPTHCQEDAVMQGLGFHSNRDTHISSSSRGAAAMRPSLSSSTRTRTSSTRASSAAQGPLASSSTSSNNQKSRSRSAQSASAARDTRGSSVTPRRAETGGMEVDLQHRHSTAHAAGRGCHQQPLQPPELGGMLQQGWGGQQMCAQEGQQQQLLNRTAAAAPPPPWTLLATSAQRFAA</sequence>
<feature type="region of interest" description="Disordered" evidence="1">
    <location>
        <begin position="646"/>
        <end position="692"/>
    </location>
</feature>
<accession>A0A7S3R731</accession>
<dbReference type="EMBL" id="HBIP01032347">
    <property type="protein sequence ID" value="CAE0504627.1"/>
    <property type="molecule type" value="Transcribed_RNA"/>
</dbReference>
<feature type="compositionally biased region" description="Polar residues" evidence="1">
    <location>
        <begin position="760"/>
        <end position="778"/>
    </location>
</feature>
<feature type="region of interest" description="Disordered" evidence="1">
    <location>
        <begin position="343"/>
        <end position="381"/>
    </location>
</feature>
<feature type="compositionally biased region" description="Basic residues" evidence="1">
    <location>
        <begin position="867"/>
        <end position="876"/>
    </location>
</feature>
<proteinExistence type="predicted"/>
<feature type="compositionally biased region" description="Polar residues" evidence="1">
    <location>
        <begin position="846"/>
        <end position="866"/>
    </location>
</feature>
<name>A0A7S3R731_DUNTE</name>
<feature type="compositionally biased region" description="Low complexity" evidence="1">
    <location>
        <begin position="221"/>
        <end position="233"/>
    </location>
</feature>
<feature type="region of interest" description="Disordered" evidence="1">
    <location>
        <begin position="135"/>
        <end position="156"/>
    </location>
</feature>
<feature type="compositionally biased region" description="Basic and acidic residues" evidence="1">
    <location>
        <begin position="371"/>
        <end position="381"/>
    </location>
</feature>
<dbReference type="AlphaFoldDB" id="A0A7S3R731"/>
<feature type="compositionally biased region" description="Pro residues" evidence="1">
    <location>
        <begin position="142"/>
        <end position="152"/>
    </location>
</feature>
<feature type="compositionally biased region" description="Low complexity" evidence="1">
    <location>
        <begin position="516"/>
        <end position="531"/>
    </location>
</feature>
<feature type="region of interest" description="Disordered" evidence="1">
    <location>
        <begin position="500"/>
        <end position="538"/>
    </location>
</feature>
<feature type="compositionally biased region" description="Polar residues" evidence="1">
    <location>
        <begin position="663"/>
        <end position="690"/>
    </location>
</feature>
<feature type="compositionally biased region" description="Polar residues" evidence="1">
    <location>
        <begin position="884"/>
        <end position="897"/>
    </location>
</feature>
<gene>
    <name evidence="2" type="ORF">DTER00134_LOCUS19700</name>
</gene>
<feature type="region of interest" description="Disordered" evidence="1">
    <location>
        <begin position="760"/>
        <end position="793"/>
    </location>
</feature>
<feature type="region of interest" description="Disordered" evidence="1">
    <location>
        <begin position="54"/>
        <end position="91"/>
    </location>
</feature>
<evidence type="ECO:0000256" key="1">
    <source>
        <dbReference type="SAM" id="MobiDB-lite"/>
    </source>
</evidence>
<evidence type="ECO:0000313" key="2">
    <source>
        <dbReference type="EMBL" id="CAE0504627.1"/>
    </source>
</evidence>
<feature type="compositionally biased region" description="Low complexity" evidence="1">
    <location>
        <begin position="1144"/>
        <end position="1159"/>
    </location>
</feature>
<feature type="compositionally biased region" description="Low complexity" evidence="1">
    <location>
        <begin position="1055"/>
        <end position="1098"/>
    </location>
</feature>
<organism evidence="2">
    <name type="scientific">Dunaliella tertiolecta</name>
    <name type="common">Green alga</name>
    <dbReference type="NCBI Taxonomy" id="3047"/>
    <lineage>
        <taxon>Eukaryota</taxon>
        <taxon>Viridiplantae</taxon>
        <taxon>Chlorophyta</taxon>
        <taxon>core chlorophytes</taxon>
        <taxon>Chlorophyceae</taxon>
        <taxon>CS clade</taxon>
        <taxon>Chlamydomonadales</taxon>
        <taxon>Dunaliellaceae</taxon>
        <taxon>Dunaliella</taxon>
    </lineage>
</organism>
<feature type="region of interest" description="Disordered" evidence="1">
    <location>
        <begin position="842"/>
        <end position="1159"/>
    </location>
</feature>
<feature type="compositionally biased region" description="Pro residues" evidence="1">
    <location>
        <begin position="991"/>
        <end position="1001"/>
    </location>
</feature>
<protein>
    <submittedName>
        <fullName evidence="2">Uncharacterized protein</fullName>
    </submittedName>
</protein>
<feature type="compositionally biased region" description="Low complexity" evidence="1">
    <location>
        <begin position="899"/>
        <end position="911"/>
    </location>
</feature>
<feature type="region of interest" description="Disordered" evidence="1">
    <location>
        <begin position="213"/>
        <end position="250"/>
    </location>
</feature>
<feature type="compositionally biased region" description="Low complexity" evidence="1">
    <location>
        <begin position="972"/>
        <end position="982"/>
    </location>
</feature>
<feature type="compositionally biased region" description="Polar residues" evidence="1">
    <location>
        <begin position="915"/>
        <end position="926"/>
    </location>
</feature>
<reference evidence="2" key="1">
    <citation type="submission" date="2021-01" db="EMBL/GenBank/DDBJ databases">
        <authorList>
            <person name="Corre E."/>
            <person name="Pelletier E."/>
            <person name="Niang G."/>
            <person name="Scheremetjew M."/>
            <person name="Finn R."/>
            <person name="Kale V."/>
            <person name="Holt S."/>
            <person name="Cochrane G."/>
            <person name="Meng A."/>
            <person name="Brown T."/>
            <person name="Cohen L."/>
        </authorList>
    </citation>
    <scope>NUCLEOTIDE SEQUENCE</scope>
    <source>
        <strain evidence="2">CCMP1320</strain>
    </source>
</reference>